<dbReference type="Proteomes" id="UP000595437">
    <property type="component" value="Chromosome 6"/>
</dbReference>
<proteinExistence type="predicted"/>
<organism evidence="1 2">
    <name type="scientific">Caligus rogercresseyi</name>
    <name type="common">Sea louse</name>
    <dbReference type="NCBI Taxonomy" id="217165"/>
    <lineage>
        <taxon>Eukaryota</taxon>
        <taxon>Metazoa</taxon>
        <taxon>Ecdysozoa</taxon>
        <taxon>Arthropoda</taxon>
        <taxon>Crustacea</taxon>
        <taxon>Multicrustacea</taxon>
        <taxon>Hexanauplia</taxon>
        <taxon>Copepoda</taxon>
        <taxon>Siphonostomatoida</taxon>
        <taxon>Caligidae</taxon>
        <taxon>Caligus</taxon>
    </lineage>
</organism>
<protein>
    <submittedName>
        <fullName evidence="1">Uncharacterized protein</fullName>
    </submittedName>
</protein>
<evidence type="ECO:0000313" key="1">
    <source>
        <dbReference type="EMBL" id="QQP49046.1"/>
    </source>
</evidence>
<dbReference type="AlphaFoldDB" id="A0A7T8K8F1"/>
<feature type="non-terminal residue" evidence="1">
    <location>
        <position position="1"/>
    </location>
</feature>
<keyword evidence="2" id="KW-1185">Reference proteome</keyword>
<accession>A0A7T8K8F1</accession>
<name>A0A7T8K8F1_CALRO</name>
<feature type="non-terminal residue" evidence="1">
    <location>
        <position position="92"/>
    </location>
</feature>
<dbReference type="EMBL" id="CP045895">
    <property type="protein sequence ID" value="QQP49046.1"/>
    <property type="molecule type" value="Genomic_DNA"/>
</dbReference>
<evidence type="ECO:0000313" key="2">
    <source>
        <dbReference type="Proteomes" id="UP000595437"/>
    </source>
</evidence>
<gene>
    <name evidence="1" type="ORF">FKW44_009559</name>
</gene>
<sequence>LCRFCHDNRETTDHFLFDCFKLQEVYTETGEILRLQYNFYTPTRDHFIAFYTSQMEAVINAIITKTQQILYAKRSSNDYDISGVSNIINLHL</sequence>
<reference evidence="2" key="1">
    <citation type="submission" date="2021-01" db="EMBL/GenBank/DDBJ databases">
        <title>Caligus Genome Assembly.</title>
        <authorList>
            <person name="Gallardo-Escarate C."/>
        </authorList>
    </citation>
    <scope>NUCLEOTIDE SEQUENCE [LARGE SCALE GENOMIC DNA]</scope>
</reference>